<reference evidence="2" key="1">
    <citation type="submission" date="2017-03" db="EMBL/GenBank/DDBJ databases">
        <title>Phytopthora megakarya and P. palmivora, two closely related causual agents of cacao black pod achieved similar genome size and gene model numbers by different mechanisms.</title>
        <authorList>
            <person name="Ali S."/>
            <person name="Shao J."/>
            <person name="Larry D.J."/>
            <person name="Kronmiller B."/>
            <person name="Shen D."/>
            <person name="Strem M.D."/>
            <person name="Melnick R.L."/>
            <person name="Guiltinan M.J."/>
            <person name="Tyler B.M."/>
            <person name="Meinhardt L.W."/>
            <person name="Bailey B.A."/>
        </authorList>
    </citation>
    <scope>NUCLEOTIDE SEQUENCE [LARGE SCALE GENOMIC DNA]</scope>
    <source>
        <strain evidence="2">zdho120</strain>
    </source>
</reference>
<gene>
    <name evidence="1" type="ORF">PHMEG_00015493</name>
</gene>
<keyword evidence="2" id="KW-1185">Reference proteome</keyword>
<name>A0A225W2P0_9STRA</name>
<dbReference type="OrthoDB" id="128484at2759"/>
<dbReference type="AlphaFoldDB" id="A0A225W2P0"/>
<dbReference type="EMBL" id="NBNE01002114">
    <property type="protein sequence ID" value="OWZ11479.1"/>
    <property type="molecule type" value="Genomic_DNA"/>
</dbReference>
<comment type="caution">
    <text evidence="1">The sequence shown here is derived from an EMBL/GenBank/DDBJ whole genome shotgun (WGS) entry which is preliminary data.</text>
</comment>
<dbReference type="PANTHER" id="PTHR47169">
    <property type="entry name" value="OS01G0541250 PROTEIN"/>
    <property type="match status" value="1"/>
</dbReference>
<evidence type="ECO:0000313" key="2">
    <source>
        <dbReference type="Proteomes" id="UP000198211"/>
    </source>
</evidence>
<proteinExistence type="predicted"/>
<accession>A0A225W2P0</accession>
<organism evidence="1 2">
    <name type="scientific">Phytophthora megakarya</name>
    <dbReference type="NCBI Taxonomy" id="4795"/>
    <lineage>
        <taxon>Eukaryota</taxon>
        <taxon>Sar</taxon>
        <taxon>Stramenopiles</taxon>
        <taxon>Oomycota</taxon>
        <taxon>Peronosporomycetes</taxon>
        <taxon>Peronosporales</taxon>
        <taxon>Peronosporaceae</taxon>
        <taxon>Phytophthora</taxon>
    </lineage>
</organism>
<sequence>MKVQSTRIKPYLTEHNKLRRIEFGLTFLEPDSLRFEPIRENPQQSHESKNNIMKTMFLAGVARPRWDPHKKEEI</sequence>
<protein>
    <submittedName>
        <fullName evidence="1">Uncharacterized protein</fullName>
    </submittedName>
</protein>
<dbReference type="PANTHER" id="PTHR47169:SF2">
    <property type="entry name" value="OS01G0541250 PROTEIN"/>
    <property type="match status" value="1"/>
</dbReference>
<dbReference type="Proteomes" id="UP000198211">
    <property type="component" value="Unassembled WGS sequence"/>
</dbReference>
<evidence type="ECO:0000313" key="1">
    <source>
        <dbReference type="EMBL" id="OWZ11479.1"/>
    </source>
</evidence>